<keyword evidence="6" id="KW-0325">Glycoprotein</keyword>
<dbReference type="AlphaFoldDB" id="N1PKY8"/>
<feature type="transmembrane region" description="Helical" evidence="15">
    <location>
        <begin position="143"/>
        <end position="168"/>
    </location>
</feature>
<comment type="subcellular location">
    <subcellularLocation>
        <location evidence="2">Membrane</location>
        <topology evidence="2">Lipid-anchor</topology>
        <topology evidence="2">GPI-anchor</topology>
    </subcellularLocation>
    <subcellularLocation>
        <location evidence="1">Membrane</location>
        <topology evidence="1">Multi-pass membrane protein</topology>
    </subcellularLocation>
    <subcellularLocation>
        <location evidence="3">Secreted</location>
    </subcellularLocation>
</comment>
<evidence type="ECO:0000313" key="18">
    <source>
        <dbReference type="EMBL" id="EME42200.1"/>
    </source>
</evidence>
<comment type="similarity">
    <text evidence="4">Belongs to the RBT5 family.</text>
</comment>
<gene>
    <name evidence="18" type="ORF">DOTSEDRAFT_54626</name>
</gene>
<dbReference type="Pfam" id="PF20684">
    <property type="entry name" value="Fung_rhodopsin"/>
    <property type="match status" value="1"/>
</dbReference>
<dbReference type="OMA" id="WGYINGE"/>
<feature type="compositionally biased region" description="Polar residues" evidence="14">
    <location>
        <begin position="506"/>
        <end position="520"/>
    </location>
</feature>
<evidence type="ECO:0000256" key="11">
    <source>
        <dbReference type="ARBA" id="ARBA00023157"/>
    </source>
</evidence>
<feature type="transmembrane region" description="Helical" evidence="15">
    <location>
        <begin position="354"/>
        <end position="375"/>
    </location>
</feature>
<evidence type="ECO:0000259" key="17">
    <source>
        <dbReference type="SMART" id="SM00747"/>
    </source>
</evidence>
<dbReference type="PANTHER" id="PTHR33048">
    <property type="entry name" value="PTH11-LIKE INTEGRAL MEMBRANE PROTEIN (AFU_ORTHOLOGUE AFUA_5G11245)"/>
    <property type="match status" value="1"/>
</dbReference>
<dbReference type="HOGENOM" id="CLU_028200_6_3_1"/>
<feature type="transmembrane region" description="Helical" evidence="15">
    <location>
        <begin position="226"/>
        <end position="248"/>
    </location>
</feature>
<keyword evidence="11" id="KW-1015">Disulfide bond</keyword>
<protein>
    <recommendedName>
        <fullName evidence="17">CFEM domain-containing protein</fullName>
    </recommendedName>
</protein>
<keyword evidence="8 16" id="KW-0732">Signal</keyword>
<evidence type="ECO:0000313" key="19">
    <source>
        <dbReference type="Proteomes" id="UP000016933"/>
    </source>
</evidence>
<evidence type="ECO:0000256" key="14">
    <source>
        <dbReference type="SAM" id="MobiDB-lite"/>
    </source>
</evidence>
<dbReference type="SMART" id="SM00747">
    <property type="entry name" value="CFEM"/>
    <property type="match status" value="1"/>
</dbReference>
<feature type="region of interest" description="Disordered" evidence="14">
    <location>
        <begin position="481"/>
        <end position="520"/>
    </location>
</feature>
<evidence type="ECO:0000256" key="16">
    <source>
        <dbReference type="SAM" id="SignalP"/>
    </source>
</evidence>
<keyword evidence="10 15" id="KW-0472">Membrane</keyword>
<keyword evidence="12" id="KW-0449">Lipoprotein</keyword>
<feature type="domain" description="CFEM" evidence="17">
    <location>
        <begin position="35"/>
        <end position="100"/>
    </location>
</feature>
<proteinExistence type="inferred from homology"/>
<feature type="signal peptide" evidence="16">
    <location>
        <begin position="1"/>
        <end position="22"/>
    </location>
</feature>
<name>N1PKY8_DOTSN</name>
<reference evidence="19" key="1">
    <citation type="journal article" date="2012" name="PLoS Genet.">
        <title>The genomes of the fungal plant pathogens Cladosporium fulvum and Dothistroma septosporum reveal adaptation to different hosts and lifestyles but also signatures of common ancestry.</title>
        <authorList>
            <person name="de Wit P.J.G.M."/>
            <person name="van der Burgt A."/>
            <person name="Oekmen B."/>
            <person name="Stergiopoulos I."/>
            <person name="Abd-Elsalam K.A."/>
            <person name="Aerts A.L."/>
            <person name="Bahkali A.H."/>
            <person name="Beenen H.G."/>
            <person name="Chettri P."/>
            <person name="Cox M.P."/>
            <person name="Datema E."/>
            <person name="de Vries R.P."/>
            <person name="Dhillon B."/>
            <person name="Ganley A.R."/>
            <person name="Griffiths S.A."/>
            <person name="Guo Y."/>
            <person name="Hamelin R.C."/>
            <person name="Henrissat B."/>
            <person name="Kabir M.S."/>
            <person name="Jashni M.K."/>
            <person name="Kema G."/>
            <person name="Klaubauf S."/>
            <person name="Lapidus A."/>
            <person name="Levasseur A."/>
            <person name="Lindquist E."/>
            <person name="Mehrabi R."/>
            <person name="Ohm R.A."/>
            <person name="Owen T.J."/>
            <person name="Salamov A."/>
            <person name="Schwelm A."/>
            <person name="Schijlen E."/>
            <person name="Sun H."/>
            <person name="van den Burg H.A."/>
            <person name="van Ham R.C.H.J."/>
            <person name="Zhang S."/>
            <person name="Goodwin S.B."/>
            <person name="Grigoriev I.V."/>
            <person name="Collemare J."/>
            <person name="Bradshaw R.E."/>
        </authorList>
    </citation>
    <scope>NUCLEOTIDE SEQUENCE [LARGE SCALE GENOMIC DNA]</scope>
    <source>
        <strain evidence="19">NZE10 / CBS 128990</strain>
    </source>
</reference>
<dbReference type="OrthoDB" id="3626004at2759"/>
<dbReference type="EMBL" id="KB446541">
    <property type="protein sequence ID" value="EME42200.1"/>
    <property type="molecule type" value="Genomic_DNA"/>
</dbReference>
<dbReference type="PANTHER" id="PTHR33048:SF160">
    <property type="entry name" value="SAT4 FAMILY MEMBRANE PROTEIN"/>
    <property type="match status" value="1"/>
</dbReference>
<feature type="transmembrane region" description="Helical" evidence="15">
    <location>
        <begin position="277"/>
        <end position="300"/>
    </location>
</feature>
<evidence type="ECO:0000256" key="15">
    <source>
        <dbReference type="SAM" id="Phobius"/>
    </source>
</evidence>
<evidence type="ECO:0000256" key="7">
    <source>
        <dbReference type="ARBA" id="ARBA00022692"/>
    </source>
</evidence>
<accession>N1PKY8</accession>
<dbReference type="InterPro" id="IPR049326">
    <property type="entry name" value="Rhodopsin_dom_fungi"/>
</dbReference>
<dbReference type="GO" id="GO:0098552">
    <property type="term" value="C:side of membrane"/>
    <property type="evidence" value="ECO:0007669"/>
    <property type="project" value="UniProtKB-KW"/>
</dbReference>
<dbReference type="Proteomes" id="UP000016933">
    <property type="component" value="Unassembled WGS sequence"/>
</dbReference>
<sequence length="598" mass="65823">MKPTTPVFFLTVLAGTLEVVRAAANHEASTFNQTGYDALPTCGRLCVDSTTSANDCDARSGSCFCSNGNVTAAFQTCLQTECKLPLDMLAAQRYQADMCHYPVRSKQPLHRWVTWSMFVLATIFTAFRVLARLPALQGTGYSWDDYVVLFSYLLVLLTDVATEITIHYGSALDVYRLTAHQIIIYTQWTYISEILYNTVVITTKIAVVLLYLRIWSAGRITIAFRISSWTIIGSLVIICIAFDFGLIFQASRHGCVPVSSIWGYINGEPGRCLDLPALTYTFGALSVCYDVLIFFLPIHSLMKLNIAWQRKLGVCAVFLVGFIVTICGIIRLQYLVRFNSKKNPTWVYQPISMWSIIEVNLSIVCICMPASAGLAQRASRWYQGKRIFGSTGVVVQQKELSGTTANGSEPCSGDHKGHRFAADLESGTNKHTNSETELMSIEQAPAQGEVEGRMRQGSEVCSLYDLRSKSFDNEQPLSAASVLQKHAAAETAPSSPPPSKPASALVHQSSPAGQQNKVEISHNPPTVASEAAFSYRDDNDVIHQVTLTDIPGGRYVRPGDAKASARDSDLSDLRDVQLGISYELTDTRTVNIMKTAHQ</sequence>
<evidence type="ECO:0000256" key="8">
    <source>
        <dbReference type="ARBA" id="ARBA00022729"/>
    </source>
</evidence>
<feature type="transmembrane region" description="Helical" evidence="15">
    <location>
        <begin position="194"/>
        <end position="214"/>
    </location>
</feature>
<evidence type="ECO:0000256" key="10">
    <source>
        <dbReference type="ARBA" id="ARBA00023136"/>
    </source>
</evidence>
<evidence type="ECO:0000256" key="1">
    <source>
        <dbReference type="ARBA" id="ARBA00004141"/>
    </source>
</evidence>
<evidence type="ECO:0000256" key="2">
    <source>
        <dbReference type="ARBA" id="ARBA00004589"/>
    </source>
</evidence>
<dbReference type="Pfam" id="PF05730">
    <property type="entry name" value="CFEM"/>
    <property type="match status" value="1"/>
</dbReference>
<evidence type="ECO:0000256" key="9">
    <source>
        <dbReference type="ARBA" id="ARBA00022989"/>
    </source>
</evidence>
<evidence type="ECO:0000256" key="3">
    <source>
        <dbReference type="ARBA" id="ARBA00004613"/>
    </source>
</evidence>
<keyword evidence="6" id="KW-0336">GPI-anchor</keyword>
<evidence type="ECO:0000256" key="5">
    <source>
        <dbReference type="ARBA" id="ARBA00022525"/>
    </source>
</evidence>
<dbReference type="InterPro" id="IPR052337">
    <property type="entry name" value="SAT4-like"/>
</dbReference>
<evidence type="ECO:0000256" key="6">
    <source>
        <dbReference type="ARBA" id="ARBA00022622"/>
    </source>
</evidence>
<feature type="transmembrane region" description="Helical" evidence="15">
    <location>
        <begin position="312"/>
        <end position="334"/>
    </location>
</feature>
<dbReference type="eggNOG" id="ENOG502SKG6">
    <property type="taxonomic scope" value="Eukaryota"/>
</dbReference>
<evidence type="ECO:0000256" key="4">
    <source>
        <dbReference type="ARBA" id="ARBA00010031"/>
    </source>
</evidence>
<feature type="transmembrane region" description="Helical" evidence="15">
    <location>
        <begin position="112"/>
        <end position="131"/>
    </location>
</feature>
<keyword evidence="9 15" id="KW-1133">Transmembrane helix</keyword>
<comment type="similarity">
    <text evidence="13">Belongs to the SAT4 family.</text>
</comment>
<dbReference type="InterPro" id="IPR008427">
    <property type="entry name" value="Extracellular_membr_CFEM_dom"/>
</dbReference>
<evidence type="ECO:0000256" key="13">
    <source>
        <dbReference type="ARBA" id="ARBA00038359"/>
    </source>
</evidence>
<reference evidence="18 19" key="2">
    <citation type="journal article" date="2012" name="PLoS Pathog.">
        <title>Diverse lifestyles and strategies of plant pathogenesis encoded in the genomes of eighteen Dothideomycetes fungi.</title>
        <authorList>
            <person name="Ohm R.A."/>
            <person name="Feau N."/>
            <person name="Henrissat B."/>
            <person name="Schoch C.L."/>
            <person name="Horwitz B.A."/>
            <person name="Barry K.W."/>
            <person name="Condon B.J."/>
            <person name="Copeland A.C."/>
            <person name="Dhillon B."/>
            <person name="Glaser F."/>
            <person name="Hesse C.N."/>
            <person name="Kosti I."/>
            <person name="LaButti K."/>
            <person name="Lindquist E.A."/>
            <person name="Lucas S."/>
            <person name="Salamov A.A."/>
            <person name="Bradshaw R.E."/>
            <person name="Ciuffetti L."/>
            <person name="Hamelin R.C."/>
            <person name="Kema G.H.J."/>
            <person name="Lawrence C."/>
            <person name="Scott J.A."/>
            <person name="Spatafora J.W."/>
            <person name="Turgeon B.G."/>
            <person name="de Wit P.J.G.M."/>
            <person name="Zhong S."/>
            <person name="Goodwin S.B."/>
            <person name="Grigoriev I.V."/>
        </authorList>
    </citation>
    <scope>NUCLEOTIDE SEQUENCE [LARGE SCALE GENOMIC DNA]</scope>
    <source>
        <strain evidence="19">NZE10 / CBS 128990</strain>
    </source>
</reference>
<dbReference type="GO" id="GO:0005576">
    <property type="term" value="C:extracellular region"/>
    <property type="evidence" value="ECO:0007669"/>
    <property type="project" value="UniProtKB-SubCell"/>
</dbReference>
<feature type="chain" id="PRO_5004109882" description="CFEM domain-containing protein" evidence="16">
    <location>
        <begin position="23"/>
        <end position="598"/>
    </location>
</feature>
<keyword evidence="5" id="KW-0964">Secreted</keyword>
<keyword evidence="7 15" id="KW-0812">Transmembrane</keyword>
<evidence type="ECO:0000256" key="12">
    <source>
        <dbReference type="ARBA" id="ARBA00023288"/>
    </source>
</evidence>
<keyword evidence="19" id="KW-1185">Reference proteome</keyword>
<organism evidence="18 19">
    <name type="scientific">Dothistroma septosporum (strain NZE10 / CBS 128990)</name>
    <name type="common">Red band needle blight fungus</name>
    <name type="synonym">Mycosphaerella pini</name>
    <dbReference type="NCBI Taxonomy" id="675120"/>
    <lineage>
        <taxon>Eukaryota</taxon>
        <taxon>Fungi</taxon>
        <taxon>Dikarya</taxon>
        <taxon>Ascomycota</taxon>
        <taxon>Pezizomycotina</taxon>
        <taxon>Dothideomycetes</taxon>
        <taxon>Dothideomycetidae</taxon>
        <taxon>Mycosphaerellales</taxon>
        <taxon>Mycosphaerellaceae</taxon>
        <taxon>Dothistroma</taxon>
    </lineage>
</organism>